<dbReference type="Pfam" id="PF01890">
    <property type="entry name" value="CbiG_C"/>
    <property type="match status" value="1"/>
</dbReference>
<dbReference type="Gene3D" id="3.30.420.180">
    <property type="entry name" value="CobE/GbiG C-terminal domain"/>
    <property type="match status" value="1"/>
</dbReference>
<dbReference type="RefSeq" id="WP_183368225.1">
    <property type="nucleotide sequence ID" value="NZ_JACIEZ010000013.1"/>
</dbReference>
<sequence>MPNSIVIGLGCRRGASPTDMQTHFESTLAEAGISRAQISALGTLAGKEEEPAIRSLADGLELAVSVFSAASLEEETPRLLNPSDVVFRETGCHGVAEAAALALAGANGRLIVPKRVLNGCTLAIAELPPGPAR</sequence>
<feature type="domain" description="CobE/GbiG C-terminal" evidence="1">
    <location>
        <begin position="5"/>
        <end position="125"/>
    </location>
</feature>
<name>A0A7W6JAN4_9HYPH</name>
<dbReference type="InterPro" id="IPR036518">
    <property type="entry name" value="CobE/GbiG_C_sf"/>
</dbReference>
<dbReference type="InterPro" id="IPR052553">
    <property type="entry name" value="CbiG_hydrolase"/>
</dbReference>
<evidence type="ECO:0000313" key="2">
    <source>
        <dbReference type="EMBL" id="MBB4066947.1"/>
    </source>
</evidence>
<dbReference type="PANTHER" id="PTHR37477:SF1">
    <property type="entry name" value="COBALT-PRECORRIN-5A HYDROLASE"/>
    <property type="match status" value="1"/>
</dbReference>
<comment type="caution">
    <text evidence="2">The sequence shown here is derived from an EMBL/GenBank/DDBJ whole genome shotgun (WGS) entry which is preliminary data.</text>
</comment>
<gene>
    <name evidence="2" type="ORF">GGR23_004174</name>
</gene>
<reference evidence="2 3" key="1">
    <citation type="submission" date="2020-08" db="EMBL/GenBank/DDBJ databases">
        <title>Genomic Encyclopedia of Type Strains, Phase IV (KMG-IV): sequencing the most valuable type-strain genomes for metagenomic binning, comparative biology and taxonomic classification.</title>
        <authorList>
            <person name="Goeker M."/>
        </authorList>
    </citation>
    <scope>NUCLEOTIDE SEQUENCE [LARGE SCALE GENOMIC DNA]</scope>
    <source>
        <strain evidence="2 3">DSM 29853</strain>
    </source>
</reference>
<dbReference type="EMBL" id="JACIEZ010000013">
    <property type="protein sequence ID" value="MBB4066947.1"/>
    <property type="molecule type" value="Genomic_DNA"/>
</dbReference>
<dbReference type="InterPro" id="IPR002750">
    <property type="entry name" value="CobE/GbiG_C"/>
</dbReference>
<protein>
    <submittedName>
        <fullName evidence="2">Cobalamin biosynthesis protein CbiG</fullName>
    </submittedName>
</protein>
<accession>A0A7W6JAN4</accession>
<evidence type="ECO:0000313" key="3">
    <source>
        <dbReference type="Proteomes" id="UP000528286"/>
    </source>
</evidence>
<evidence type="ECO:0000259" key="1">
    <source>
        <dbReference type="Pfam" id="PF01890"/>
    </source>
</evidence>
<keyword evidence="3" id="KW-1185">Reference proteome</keyword>
<dbReference type="PANTHER" id="PTHR37477">
    <property type="entry name" value="COBALT-PRECORRIN-5A HYDROLASE"/>
    <property type="match status" value="1"/>
</dbReference>
<dbReference type="Proteomes" id="UP000528286">
    <property type="component" value="Unassembled WGS sequence"/>
</dbReference>
<dbReference type="SUPFAM" id="SSF159664">
    <property type="entry name" value="CobE/GbiG C-terminal domain-like"/>
    <property type="match status" value="1"/>
</dbReference>
<organism evidence="2 3">
    <name type="scientific">Gellertiella hungarica</name>
    <dbReference type="NCBI Taxonomy" id="1572859"/>
    <lineage>
        <taxon>Bacteria</taxon>
        <taxon>Pseudomonadati</taxon>
        <taxon>Pseudomonadota</taxon>
        <taxon>Alphaproteobacteria</taxon>
        <taxon>Hyphomicrobiales</taxon>
        <taxon>Rhizobiaceae</taxon>
        <taxon>Gellertiella</taxon>
    </lineage>
</organism>
<dbReference type="AlphaFoldDB" id="A0A7W6JAN4"/>
<proteinExistence type="predicted"/>
<dbReference type="GO" id="GO:0009236">
    <property type="term" value="P:cobalamin biosynthetic process"/>
    <property type="evidence" value="ECO:0007669"/>
    <property type="project" value="InterPro"/>
</dbReference>